<sequence length="59" mass="6885">MFQRGLHPLSWMVYDEKDSYQPCEGGGSLYFYLISAIEDEGYSSPERLLYMECNKKNGH</sequence>
<protein>
    <submittedName>
        <fullName evidence="1">Uncharacterized protein</fullName>
    </submittedName>
</protein>
<reference evidence="1" key="1">
    <citation type="submission" date="2018-12" db="EMBL/GenBank/DDBJ databases">
        <title>Novel natural products biosynthetic potential of the class Ktedonobacteria.</title>
        <authorList>
            <person name="Zheng Y."/>
            <person name="Saitou A."/>
            <person name="Wang C.M."/>
            <person name="Toyoda A."/>
            <person name="Minakuchi Y."/>
            <person name="Sekiguchi Y."/>
            <person name="Ueda K."/>
            <person name="Takano H."/>
            <person name="Sakai Y."/>
            <person name="Yokota A."/>
            <person name="Yabe S."/>
        </authorList>
    </citation>
    <scope>NUCLEOTIDE SEQUENCE</scope>
    <source>
        <strain evidence="1">COM3</strain>
    </source>
</reference>
<organism evidence="1">
    <name type="scientific">Thermosporothrix sp. COM3</name>
    <dbReference type="NCBI Taxonomy" id="2490863"/>
    <lineage>
        <taxon>Bacteria</taxon>
        <taxon>Bacillati</taxon>
        <taxon>Chloroflexota</taxon>
        <taxon>Ktedonobacteria</taxon>
        <taxon>Ktedonobacterales</taxon>
        <taxon>Thermosporotrichaceae</taxon>
        <taxon>Thermosporothrix</taxon>
    </lineage>
</organism>
<accession>A0A455SQ01</accession>
<dbReference type="AlphaFoldDB" id="A0A455SQ01"/>
<evidence type="ECO:0000313" key="1">
    <source>
        <dbReference type="EMBL" id="BBH89696.1"/>
    </source>
</evidence>
<proteinExistence type="predicted"/>
<dbReference type="EMBL" id="AP019376">
    <property type="protein sequence ID" value="BBH89696.1"/>
    <property type="molecule type" value="Genomic_DNA"/>
</dbReference>
<gene>
    <name evidence="1" type="ORF">KTC_44470</name>
</gene>
<name>A0A455SQ01_9CHLR</name>